<keyword evidence="2" id="KW-1185">Reference proteome</keyword>
<evidence type="ECO:0000313" key="1">
    <source>
        <dbReference type="EMBL" id="EOY32489.1"/>
    </source>
</evidence>
<dbReference type="EMBL" id="CM001887">
    <property type="protein sequence ID" value="EOY32489.1"/>
    <property type="molecule type" value="Genomic_DNA"/>
</dbReference>
<dbReference type="InterPro" id="IPR036691">
    <property type="entry name" value="Endo/exonu/phosph_ase_sf"/>
</dbReference>
<dbReference type="PANTHER" id="PTHR33710:SF62">
    <property type="entry name" value="DUF4283 DOMAIN PROTEIN"/>
    <property type="match status" value="1"/>
</dbReference>
<dbReference type="Gene3D" id="3.60.10.10">
    <property type="entry name" value="Endonuclease/exonuclease/phosphatase"/>
    <property type="match status" value="1"/>
</dbReference>
<organism evidence="1 2">
    <name type="scientific">Theobroma cacao</name>
    <name type="common">Cacao</name>
    <name type="synonym">Cocoa</name>
    <dbReference type="NCBI Taxonomy" id="3641"/>
    <lineage>
        <taxon>Eukaryota</taxon>
        <taxon>Viridiplantae</taxon>
        <taxon>Streptophyta</taxon>
        <taxon>Embryophyta</taxon>
        <taxon>Tracheophyta</taxon>
        <taxon>Spermatophyta</taxon>
        <taxon>Magnoliopsida</taxon>
        <taxon>eudicotyledons</taxon>
        <taxon>Gunneridae</taxon>
        <taxon>Pentapetalae</taxon>
        <taxon>rosids</taxon>
        <taxon>malvids</taxon>
        <taxon>Malvales</taxon>
        <taxon>Malvaceae</taxon>
        <taxon>Byttnerioideae</taxon>
        <taxon>Theobroma</taxon>
    </lineage>
</organism>
<name>A0A061GZ29_THECC</name>
<dbReference type="SUPFAM" id="SSF56219">
    <property type="entry name" value="DNase I-like"/>
    <property type="match status" value="1"/>
</dbReference>
<dbReference type="AlphaFoldDB" id="A0A061GZ29"/>
<gene>
    <name evidence="1" type="ORF">TCM_040436</name>
</gene>
<dbReference type="Gramene" id="EOY32489">
    <property type="protein sequence ID" value="EOY32489"/>
    <property type="gene ID" value="TCM_040436"/>
</dbReference>
<dbReference type="HOGENOM" id="CLU_093653_0_0_1"/>
<evidence type="ECO:0000313" key="2">
    <source>
        <dbReference type="Proteomes" id="UP000026915"/>
    </source>
</evidence>
<evidence type="ECO:0008006" key="3">
    <source>
        <dbReference type="Google" id="ProtNLM"/>
    </source>
</evidence>
<accession>A0A061GZ29</accession>
<dbReference type="eggNOG" id="ENOG502SWXJ">
    <property type="taxonomic scope" value="Eukaryota"/>
</dbReference>
<dbReference type="InParanoid" id="A0A061GZ29"/>
<dbReference type="Proteomes" id="UP000026915">
    <property type="component" value="Chromosome 9"/>
</dbReference>
<dbReference type="PANTHER" id="PTHR33710">
    <property type="entry name" value="BNAC02G09200D PROTEIN"/>
    <property type="match status" value="1"/>
</dbReference>
<proteinExistence type="predicted"/>
<protein>
    <recommendedName>
        <fullName evidence="3">Endonuclease/exonuclease/phosphatase domain-containing protein</fullName>
    </recommendedName>
</protein>
<reference evidence="1 2" key="1">
    <citation type="journal article" date="2013" name="Genome Biol.">
        <title>The genome sequence of the most widely cultivated cacao type and its use to identify candidate genes regulating pod color.</title>
        <authorList>
            <person name="Motamayor J.C."/>
            <person name="Mockaitis K."/>
            <person name="Schmutz J."/>
            <person name="Haiminen N."/>
            <person name="Iii D.L."/>
            <person name="Cornejo O."/>
            <person name="Findley S.D."/>
            <person name="Zheng P."/>
            <person name="Utro F."/>
            <person name="Royaert S."/>
            <person name="Saski C."/>
            <person name="Jenkins J."/>
            <person name="Podicheti R."/>
            <person name="Zhao M."/>
            <person name="Scheffler B.E."/>
            <person name="Stack J.C."/>
            <person name="Feltus F.A."/>
            <person name="Mustiga G.M."/>
            <person name="Amores F."/>
            <person name="Phillips W."/>
            <person name="Marelli J.P."/>
            <person name="May G.D."/>
            <person name="Shapiro H."/>
            <person name="Ma J."/>
            <person name="Bustamante C.D."/>
            <person name="Schnell R.J."/>
            <person name="Main D."/>
            <person name="Gilbert D."/>
            <person name="Parida L."/>
            <person name="Kuhn D.N."/>
        </authorList>
    </citation>
    <scope>NUCLEOTIDE SEQUENCE [LARGE SCALE GENOMIC DNA]</scope>
    <source>
        <strain evidence="2">cv. Matina 1-6</strain>
    </source>
</reference>
<sequence>MELTVLAEGDGLVGATVGMLVHESVHASAGTNPTKLEVHPLVRHMRHSDTVASIGKIISLASEEVVDIGENDEVSDDDSISVMLLDHVQCLHIKLSMPWLELPLLASFIYAKCTRSERMGLWNCLRSLVVDIHMPWIVGGDCNTILHSGERLNGVMPHGGCMEGFAAALLDCGLMDGGYEGNPFTWTNTRMFQQLDRMAYNHQWVDYFSSTRI</sequence>